<gene>
    <name evidence="1" type="ORF">TELCIR_20211</name>
</gene>
<dbReference type="Proteomes" id="UP000230423">
    <property type="component" value="Unassembled WGS sequence"/>
</dbReference>
<accession>A0A2G9TK39</accession>
<keyword evidence="2" id="KW-1185">Reference proteome</keyword>
<dbReference type="EMBL" id="KZ361458">
    <property type="protein sequence ID" value="PIO58356.1"/>
    <property type="molecule type" value="Genomic_DNA"/>
</dbReference>
<reference evidence="1 2" key="1">
    <citation type="submission" date="2015-09" db="EMBL/GenBank/DDBJ databases">
        <title>Draft genome of the parasitic nematode Teladorsagia circumcincta isolate WARC Sus (inbred).</title>
        <authorList>
            <person name="Mitreva M."/>
        </authorList>
    </citation>
    <scope>NUCLEOTIDE SEQUENCE [LARGE SCALE GENOMIC DNA]</scope>
    <source>
        <strain evidence="1 2">S</strain>
    </source>
</reference>
<sequence length="77" mass="8977">MKEKLLYWKLLVYYDTEATRALCDIRDIVRQLDQRDSIDISFRFLCGDDYSKVVGLLSADQLARSSPLQCLSIDTRE</sequence>
<protein>
    <submittedName>
        <fullName evidence="1">Uncharacterized protein</fullName>
    </submittedName>
</protein>
<dbReference type="AlphaFoldDB" id="A0A2G9TK39"/>
<evidence type="ECO:0000313" key="2">
    <source>
        <dbReference type="Proteomes" id="UP000230423"/>
    </source>
</evidence>
<evidence type="ECO:0000313" key="1">
    <source>
        <dbReference type="EMBL" id="PIO58356.1"/>
    </source>
</evidence>
<name>A0A2G9TK39_TELCI</name>
<proteinExistence type="predicted"/>
<organism evidence="1 2">
    <name type="scientific">Teladorsagia circumcincta</name>
    <name type="common">Brown stomach worm</name>
    <name type="synonym">Ostertagia circumcincta</name>
    <dbReference type="NCBI Taxonomy" id="45464"/>
    <lineage>
        <taxon>Eukaryota</taxon>
        <taxon>Metazoa</taxon>
        <taxon>Ecdysozoa</taxon>
        <taxon>Nematoda</taxon>
        <taxon>Chromadorea</taxon>
        <taxon>Rhabditida</taxon>
        <taxon>Rhabditina</taxon>
        <taxon>Rhabditomorpha</taxon>
        <taxon>Strongyloidea</taxon>
        <taxon>Trichostrongylidae</taxon>
        <taxon>Teladorsagia</taxon>
    </lineage>
</organism>